<accession>A0A9X9WX29</accession>
<dbReference type="Gene3D" id="1.20.1250.20">
    <property type="entry name" value="MFS general substrate transporter like domains"/>
    <property type="match status" value="2"/>
</dbReference>
<dbReference type="GO" id="GO:0022857">
    <property type="term" value="F:transmembrane transporter activity"/>
    <property type="evidence" value="ECO:0007669"/>
    <property type="project" value="InterPro"/>
</dbReference>
<feature type="transmembrane region" description="Helical" evidence="4">
    <location>
        <begin position="339"/>
        <end position="359"/>
    </location>
</feature>
<evidence type="ECO:0000313" key="7">
    <source>
        <dbReference type="Proteomes" id="UP001138751"/>
    </source>
</evidence>
<evidence type="ECO:0000256" key="1">
    <source>
        <dbReference type="ARBA" id="ARBA00022692"/>
    </source>
</evidence>
<reference evidence="6" key="2">
    <citation type="journal article" date="2021" name="Syst. Appl. Microbiol.">
        <title>Roseomonas hellenica sp. nov., isolated from roots of wild-growing Alkanna tinctoria.</title>
        <authorList>
            <person name="Rat A."/>
            <person name="Naranjo H.D."/>
            <person name="Lebbe L."/>
            <person name="Cnockaert M."/>
            <person name="Krigas N."/>
            <person name="Grigoriadou K."/>
            <person name="Maloupa E."/>
            <person name="Willems A."/>
        </authorList>
    </citation>
    <scope>NUCLEOTIDE SEQUENCE</scope>
    <source>
        <strain evidence="6">LMG 31231</strain>
    </source>
</reference>
<dbReference type="GO" id="GO:0005886">
    <property type="term" value="C:plasma membrane"/>
    <property type="evidence" value="ECO:0007669"/>
    <property type="project" value="TreeGrafter"/>
</dbReference>
<evidence type="ECO:0000313" key="6">
    <source>
        <dbReference type="EMBL" id="MBR0671708.1"/>
    </source>
</evidence>
<reference evidence="6" key="1">
    <citation type="submission" date="2020-01" db="EMBL/GenBank/DDBJ databases">
        <authorList>
            <person name="Rat A."/>
        </authorList>
    </citation>
    <scope>NUCLEOTIDE SEQUENCE</scope>
    <source>
        <strain evidence="6">LMG 31231</strain>
    </source>
</reference>
<keyword evidence="2 4" id="KW-1133">Transmembrane helix</keyword>
<feature type="transmembrane region" description="Helical" evidence="4">
    <location>
        <begin position="431"/>
        <end position="448"/>
    </location>
</feature>
<name>A0A9X9WX29_9PROT</name>
<dbReference type="AlphaFoldDB" id="A0A9X9WX29"/>
<feature type="transmembrane region" description="Helical" evidence="4">
    <location>
        <begin position="396"/>
        <end position="419"/>
    </location>
</feature>
<feature type="transmembrane region" description="Helical" evidence="4">
    <location>
        <begin position="308"/>
        <end position="332"/>
    </location>
</feature>
<dbReference type="SUPFAM" id="SSF103473">
    <property type="entry name" value="MFS general substrate transporter"/>
    <property type="match status" value="1"/>
</dbReference>
<dbReference type="PANTHER" id="PTHR23521:SF3">
    <property type="entry name" value="MFS TRANSPORTER"/>
    <property type="match status" value="1"/>
</dbReference>
<dbReference type="Proteomes" id="UP001138751">
    <property type="component" value="Unassembled WGS sequence"/>
</dbReference>
<feature type="domain" description="Major facilitator superfamily (MFS) profile" evidence="5">
    <location>
        <begin position="270"/>
        <end position="466"/>
    </location>
</feature>
<sequence length="466" mass="48407">MPKIYSFVCECGDTQACGVQERDHARPDGTTQSAIPQLRPQRLDGRGGGVLTPVASDVRAGSQQAALRSFGALAGVSLCLVLSLATWFSATAVLPQLRVEWGLSASVAAWLTISVQVGFVLGALASALTGLSDRVAPNCLMAVSAVGAAASNAALLLAQDAMLAIPCRILTGVFLAGVYPPALKLLSTWFRQGRGLALGTAIGALTLGSALPHLIDASLDLHWRDAIRATTISTLAGAAIAMACLRNGPHPFPTTAFRARDLRMVLSNRPFRLATGGYLGHMWELYAMWAWLLILVRMRLDVAVGGSQAAALLTFAIIAAGAPACVLSGYLADRLGRPAVTIGAMAISGGCAALVGFTFDGPLCLFVAVGLVWGGSVIADSAQFSAMVTEHGDPRFVGTALTIQLGLGFALTGLSIWLLPLAAEWLGSWRWVPLLLVPGPAMGIIAIARLRAMAAEPHGVTANQNA</sequence>
<gene>
    <name evidence="6" type="ORF">GXW76_11040</name>
</gene>
<dbReference type="InterPro" id="IPR020846">
    <property type="entry name" value="MFS_dom"/>
</dbReference>
<dbReference type="InterPro" id="IPR011701">
    <property type="entry name" value="MFS"/>
</dbReference>
<dbReference type="EMBL" id="JAAEDM010000024">
    <property type="protein sequence ID" value="MBR0671708.1"/>
    <property type="molecule type" value="Genomic_DNA"/>
</dbReference>
<dbReference type="InterPro" id="IPR036259">
    <property type="entry name" value="MFS_trans_sf"/>
</dbReference>
<feature type="transmembrane region" description="Helical" evidence="4">
    <location>
        <begin position="195"/>
        <end position="215"/>
    </location>
</feature>
<feature type="transmembrane region" description="Helical" evidence="4">
    <location>
        <begin position="135"/>
        <end position="157"/>
    </location>
</feature>
<feature type="transmembrane region" description="Helical" evidence="4">
    <location>
        <begin position="163"/>
        <end position="183"/>
    </location>
</feature>
<comment type="caution">
    <text evidence="6">The sequence shown here is derived from an EMBL/GenBank/DDBJ whole genome shotgun (WGS) entry which is preliminary data.</text>
</comment>
<keyword evidence="7" id="KW-1185">Reference proteome</keyword>
<feature type="transmembrane region" description="Helical" evidence="4">
    <location>
        <begin position="365"/>
        <end position="384"/>
    </location>
</feature>
<evidence type="ECO:0000256" key="3">
    <source>
        <dbReference type="ARBA" id="ARBA00023136"/>
    </source>
</evidence>
<dbReference type="PROSITE" id="PS50850">
    <property type="entry name" value="MFS"/>
    <property type="match status" value="1"/>
</dbReference>
<feature type="transmembrane region" description="Helical" evidence="4">
    <location>
        <begin position="69"/>
        <end position="88"/>
    </location>
</feature>
<dbReference type="PANTHER" id="PTHR23521">
    <property type="entry name" value="TRANSPORTER MFS SUPERFAMILY"/>
    <property type="match status" value="1"/>
</dbReference>
<organism evidence="6 7">
    <name type="scientific">Neoroseomonas soli</name>
    <dbReference type="NCBI Taxonomy" id="1081025"/>
    <lineage>
        <taxon>Bacteria</taxon>
        <taxon>Pseudomonadati</taxon>
        <taxon>Pseudomonadota</taxon>
        <taxon>Alphaproteobacteria</taxon>
        <taxon>Acetobacterales</taxon>
        <taxon>Acetobacteraceae</taxon>
        <taxon>Neoroseomonas</taxon>
    </lineage>
</organism>
<feature type="transmembrane region" description="Helical" evidence="4">
    <location>
        <begin position="273"/>
        <end position="296"/>
    </location>
</feature>
<evidence type="ECO:0000256" key="2">
    <source>
        <dbReference type="ARBA" id="ARBA00022989"/>
    </source>
</evidence>
<feature type="transmembrane region" description="Helical" evidence="4">
    <location>
        <begin position="108"/>
        <end position="128"/>
    </location>
</feature>
<keyword evidence="3 4" id="KW-0472">Membrane</keyword>
<proteinExistence type="predicted"/>
<keyword evidence="1 4" id="KW-0812">Transmembrane</keyword>
<evidence type="ECO:0000259" key="5">
    <source>
        <dbReference type="PROSITE" id="PS50850"/>
    </source>
</evidence>
<evidence type="ECO:0000256" key="4">
    <source>
        <dbReference type="SAM" id="Phobius"/>
    </source>
</evidence>
<dbReference type="Pfam" id="PF07690">
    <property type="entry name" value="MFS_1"/>
    <property type="match status" value="1"/>
</dbReference>
<protein>
    <submittedName>
        <fullName evidence="6">MFS transporter</fullName>
    </submittedName>
</protein>